<feature type="transmembrane region" description="Helical" evidence="1">
    <location>
        <begin position="141"/>
        <end position="167"/>
    </location>
</feature>
<dbReference type="AlphaFoldDB" id="A4XL28"/>
<name>A4XL28_CALS8</name>
<proteinExistence type="predicted"/>
<sequence>MIKKINIQVIARAALIAALYFVLTSFLPAISYGPIQVRISEALTLLPALMPISATLGLFIGCFLANLYGMVISITGIYDVIFGSLATLIAAIITTKIKKRAFLPLPTIIVNAIVVSSYIWYYFINSLKIEWLKNLNPILRYLFTVLSIGTGEAIATYILGLPLFIAIEKQLRGKKLI</sequence>
<dbReference type="PANTHER" id="PTHR40044:SF1">
    <property type="entry name" value="INTEGRAL MEMBRANE PROTEIN"/>
    <property type="match status" value="1"/>
</dbReference>
<dbReference type="PIRSF" id="PIRSF031501">
    <property type="entry name" value="QueT"/>
    <property type="match status" value="1"/>
</dbReference>
<accession>A4XL28</accession>
<dbReference type="PANTHER" id="PTHR40044">
    <property type="entry name" value="INTEGRAL MEMBRANE PROTEIN-RELATED"/>
    <property type="match status" value="1"/>
</dbReference>
<keyword evidence="1" id="KW-0472">Membrane</keyword>
<feature type="transmembrane region" description="Helical" evidence="1">
    <location>
        <begin position="6"/>
        <end position="30"/>
    </location>
</feature>
<dbReference type="EMBL" id="CP000679">
    <property type="protein sequence ID" value="ABP67613.1"/>
    <property type="molecule type" value="Genomic_DNA"/>
</dbReference>
<gene>
    <name evidence="2" type="ordered locus">Csac_2028</name>
</gene>
<dbReference type="HOGENOM" id="CLU_104115_0_0_9"/>
<evidence type="ECO:0000313" key="3">
    <source>
        <dbReference type="Proteomes" id="UP000000256"/>
    </source>
</evidence>
<dbReference type="eggNOG" id="COG4708">
    <property type="taxonomic scope" value="Bacteria"/>
</dbReference>
<dbReference type="STRING" id="351627.Csac_2028"/>
<dbReference type="Pfam" id="PF06177">
    <property type="entry name" value="QueT"/>
    <property type="match status" value="1"/>
</dbReference>
<feature type="transmembrane region" description="Helical" evidence="1">
    <location>
        <begin position="42"/>
        <end position="68"/>
    </location>
</feature>
<reference evidence="2 3" key="1">
    <citation type="journal article" date="2008" name="Appl. Environ. Microbiol.">
        <title>Hydrogenomics of the extremely thermophilic bacterium Caldicellulosiruptor saccharolyticus.</title>
        <authorList>
            <person name="van de Werken H.J."/>
            <person name="Verhaart M.R."/>
            <person name="VanFossen A.L."/>
            <person name="Willquist K."/>
            <person name="Lewis D.L."/>
            <person name="Nichols J.D."/>
            <person name="Goorissen H.P."/>
            <person name="Mongodin E.F."/>
            <person name="Nelson K.E."/>
            <person name="van Niel E.W."/>
            <person name="Stams A.J."/>
            <person name="Ward D.E."/>
            <person name="de Vos W.M."/>
            <person name="van der Oost J."/>
            <person name="Kelly R.M."/>
            <person name="Kengen S.W."/>
        </authorList>
    </citation>
    <scope>NUCLEOTIDE SEQUENCE [LARGE SCALE GENOMIC DNA]</scope>
    <source>
        <strain evidence="3">ATCC 43494 / DSM 8903 / Tp8T 6331</strain>
    </source>
</reference>
<protein>
    <recommendedName>
        <fullName evidence="4">QueT transporter</fullName>
    </recommendedName>
</protein>
<evidence type="ECO:0000313" key="2">
    <source>
        <dbReference type="EMBL" id="ABP67613.1"/>
    </source>
</evidence>
<keyword evidence="3" id="KW-1185">Reference proteome</keyword>
<feature type="transmembrane region" description="Helical" evidence="1">
    <location>
        <begin position="74"/>
        <end position="94"/>
    </location>
</feature>
<keyword evidence="1" id="KW-0812">Transmembrane</keyword>
<dbReference type="Proteomes" id="UP000000256">
    <property type="component" value="Chromosome"/>
</dbReference>
<dbReference type="InterPro" id="IPR010387">
    <property type="entry name" value="QueT"/>
</dbReference>
<evidence type="ECO:0008006" key="4">
    <source>
        <dbReference type="Google" id="ProtNLM"/>
    </source>
</evidence>
<dbReference type="RefSeq" id="WP_011917548.1">
    <property type="nucleotide sequence ID" value="NC_009437.1"/>
</dbReference>
<feature type="transmembrane region" description="Helical" evidence="1">
    <location>
        <begin position="101"/>
        <end position="121"/>
    </location>
</feature>
<evidence type="ECO:0000256" key="1">
    <source>
        <dbReference type="SAM" id="Phobius"/>
    </source>
</evidence>
<dbReference type="KEGG" id="csc:Csac_2028"/>
<organism evidence="2 3">
    <name type="scientific">Caldicellulosiruptor saccharolyticus (strain ATCC 43494 / DSM 8903 / Tp8T 6331)</name>
    <dbReference type="NCBI Taxonomy" id="351627"/>
    <lineage>
        <taxon>Bacteria</taxon>
        <taxon>Bacillati</taxon>
        <taxon>Bacillota</taxon>
        <taxon>Bacillota incertae sedis</taxon>
        <taxon>Caldicellulosiruptorales</taxon>
        <taxon>Caldicellulosiruptoraceae</taxon>
        <taxon>Caldicellulosiruptor</taxon>
    </lineage>
</organism>
<keyword evidence="1" id="KW-1133">Transmembrane helix</keyword>